<dbReference type="InterPro" id="IPR013087">
    <property type="entry name" value="Znf_C2H2_type"/>
</dbReference>
<evidence type="ECO:0000259" key="10">
    <source>
        <dbReference type="PROSITE" id="PS50157"/>
    </source>
</evidence>
<dbReference type="PANTHER" id="PTHR46179">
    <property type="entry name" value="ZINC FINGER PROTEIN"/>
    <property type="match status" value="1"/>
</dbReference>
<dbReference type="Pfam" id="PF00096">
    <property type="entry name" value="zf-C2H2"/>
    <property type="match status" value="2"/>
</dbReference>
<evidence type="ECO:0000256" key="3">
    <source>
        <dbReference type="ARBA" id="ARBA00022771"/>
    </source>
</evidence>
<evidence type="ECO:0000256" key="1">
    <source>
        <dbReference type="ARBA" id="ARBA00004123"/>
    </source>
</evidence>
<evidence type="ECO:0000256" key="2">
    <source>
        <dbReference type="ARBA" id="ARBA00022723"/>
    </source>
</evidence>
<evidence type="ECO:0000256" key="5">
    <source>
        <dbReference type="ARBA" id="ARBA00023015"/>
    </source>
</evidence>
<reference evidence="11" key="1">
    <citation type="submission" date="2022-07" db="EMBL/GenBank/DDBJ databases">
        <title>The genome of Lyophyllum shimeji provides insight into the initial evolution of ectomycorrhizal fungal genome.</title>
        <authorList>
            <person name="Kobayashi Y."/>
            <person name="Shibata T."/>
            <person name="Hirakawa H."/>
            <person name="Shigenobu S."/>
            <person name="Nishiyama T."/>
            <person name="Yamada A."/>
            <person name="Hasebe M."/>
            <person name="Kawaguchi M."/>
        </authorList>
    </citation>
    <scope>NUCLEOTIDE SEQUENCE</scope>
    <source>
        <strain evidence="11">AT787</strain>
    </source>
</reference>
<dbReference type="GO" id="GO:0005634">
    <property type="term" value="C:nucleus"/>
    <property type="evidence" value="ECO:0007669"/>
    <property type="project" value="UniProtKB-SubCell"/>
</dbReference>
<dbReference type="OrthoDB" id="6365676at2759"/>
<evidence type="ECO:0000256" key="7">
    <source>
        <dbReference type="ARBA" id="ARBA00023242"/>
    </source>
</evidence>
<keyword evidence="12" id="KW-1185">Reference proteome</keyword>
<feature type="compositionally biased region" description="Basic and acidic residues" evidence="9">
    <location>
        <begin position="34"/>
        <end position="43"/>
    </location>
</feature>
<keyword evidence="3 8" id="KW-0863">Zinc-finger</keyword>
<comment type="subcellular location">
    <subcellularLocation>
        <location evidence="1">Nucleus</location>
    </subcellularLocation>
</comment>
<evidence type="ECO:0000313" key="12">
    <source>
        <dbReference type="Proteomes" id="UP001063166"/>
    </source>
</evidence>
<keyword evidence="4" id="KW-0862">Zinc</keyword>
<feature type="domain" description="C2H2-type" evidence="10">
    <location>
        <begin position="177"/>
        <end position="207"/>
    </location>
</feature>
<evidence type="ECO:0000256" key="6">
    <source>
        <dbReference type="ARBA" id="ARBA00023163"/>
    </source>
</evidence>
<dbReference type="PROSITE" id="PS50157">
    <property type="entry name" value="ZINC_FINGER_C2H2_2"/>
    <property type="match status" value="2"/>
</dbReference>
<evidence type="ECO:0000256" key="4">
    <source>
        <dbReference type="ARBA" id="ARBA00022833"/>
    </source>
</evidence>
<name>A0A9P3UV12_LYOSH</name>
<dbReference type="SMART" id="SM00355">
    <property type="entry name" value="ZnF_C2H2"/>
    <property type="match status" value="2"/>
</dbReference>
<keyword evidence="5" id="KW-0805">Transcription regulation</keyword>
<sequence>MENKADCEDEGASDREAMTAEVKDNSQAGGTSTDVREGTEASPRRPLTRSQTGRVPKRRHSEDSPSPEPTKKISRVPKKPKAAYDVHAESSKSGASTADEVSVPRPGSDTPTVAMQLGRPDGSTSSTSDTPMERITSKSHTSLPIPVPNLTKKSRGRRVPIRLPNDGNVDPKDTRMYVCQVESCGKCFRRGEHLKRHIRSIHTHEKPFKCTFPLCNKHFNRHDNLLQHLKVHKELATSESSNTDDTRSPIQLGQNTPSPLSVASPPQLQPYYAAHEAYEASMKQARMAAMYQPPTSSYHAYTAPYASLSEPMSFAASMAVSSLRTEIPQSPPSRTHFDQTA</sequence>
<dbReference type="Gene3D" id="3.30.160.60">
    <property type="entry name" value="Classic Zinc Finger"/>
    <property type="match status" value="2"/>
</dbReference>
<dbReference type="PROSITE" id="PS00028">
    <property type="entry name" value="ZINC_FINGER_C2H2_1"/>
    <property type="match status" value="2"/>
</dbReference>
<gene>
    <name evidence="11" type="ORF">LshimejAT787_1401880</name>
</gene>
<evidence type="ECO:0000256" key="8">
    <source>
        <dbReference type="PROSITE-ProRule" id="PRU00042"/>
    </source>
</evidence>
<feature type="region of interest" description="Disordered" evidence="9">
    <location>
        <begin position="1"/>
        <end position="152"/>
    </location>
</feature>
<keyword evidence="2" id="KW-0479">Metal-binding</keyword>
<dbReference type="AlphaFoldDB" id="A0A9P3UV12"/>
<accession>A0A9P3UV12</accession>
<evidence type="ECO:0000313" key="11">
    <source>
        <dbReference type="EMBL" id="GLB43676.1"/>
    </source>
</evidence>
<evidence type="ECO:0000256" key="9">
    <source>
        <dbReference type="SAM" id="MobiDB-lite"/>
    </source>
</evidence>
<dbReference type="SUPFAM" id="SSF57667">
    <property type="entry name" value="beta-beta-alpha zinc fingers"/>
    <property type="match status" value="1"/>
</dbReference>
<dbReference type="GO" id="GO:0008270">
    <property type="term" value="F:zinc ion binding"/>
    <property type="evidence" value="ECO:0007669"/>
    <property type="project" value="UniProtKB-KW"/>
</dbReference>
<proteinExistence type="predicted"/>
<protein>
    <submittedName>
        <fullName evidence="11">Zinc finger, C2H2 type</fullName>
    </submittedName>
</protein>
<comment type="caution">
    <text evidence="11">The sequence shown here is derived from an EMBL/GenBank/DDBJ whole genome shotgun (WGS) entry which is preliminary data.</text>
</comment>
<keyword evidence="6" id="KW-0804">Transcription</keyword>
<keyword evidence="7" id="KW-0539">Nucleus</keyword>
<feature type="compositionally biased region" description="Basic and acidic residues" evidence="9">
    <location>
        <begin position="1"/>
        <end position="24"/>
    </location>
</feature>
<dbReference type="GO" id="GO:0006357">
    <property type="term" value="P:regulation of transcription by RNA polymerase II"/>
    <property type="evidence" value="ECO:0007669"/>
    <property type="project" value="TreeGrafter"/>
</dbReference>
<feature type="region of interest" description="Disordered" evidence="9">
    <location>
        <begin position="236"/>
        <end position="266"/>
    </location>
</feature>
<feature type="compositionally biased region" description="Basic residues" evidence="9">
    <location>
        <begin position="72"/>
        <end position="81"/>
    </location>
</feature>
<dbReference type="InterPro" id="IPR036236">
    <property type="entry name" value="Znf_C2H2_sf"/>
</dbReference>
<dbReference type="Proteomes" id="UP001063166">
    <property type="component" value="Unassembled WGS sequence"/>
</dbReference>
<dbReference type="EMBL" id="BRPK01000014">
    <property type="protein sequence ID" value="GLB43676.1"/>
    <property type="molecule type" value="Genomic_DNA"/>
</dbReference>
<dbReference type="InterPro" id="IPR051061">
    <property type="entry name" value="Zinc_finger_trans_reg"/>
</dbReference>
<feature type="domain" description="C2H2-type" evidence="10">
    <location>
        <begin position="208"/>
        <end position="232"/>
    </location>
</feature>
<dbReference type="PANTHER" id="PTHR46179:SF13">
    <property type="entry name" value="C2H2-TYPE DOMAIN-CONTAINING PROTEIN"/>
    <property type="match status" value="1"/>
</dbReference>
<feature type="compositionally biased region" description="Polar residues" evidence="9">
    <location>
        <begin position="237"/>
        <end position="266"/>
    </location>
</feature>
<organism evidence="11 12">
    <name type="scientific">Lyophyllum shimeji</name>
    <name type="common">Hon-shimeji</name>
    <name type="synonym">Tricholoma shimeji</name>
    <dbReference type="NCBI Taxonomy" id="47721"/>
    <lineage>
        <taxon>Eukaryota</taxon>
        <taxon>Fungi</taxon>
        <taxon>Dikarya</taxon>
        <taxon>Basidiomycota</taxon>
        <taxon>Agaricomycotina</taxon>
        <taxon>Agaricomycetes</taxon>
        <taxon>Agaricomycetidae</taxon>
        <taxon>Agaricales</taxon>
        <taxon>Tricholomatineae</taxon>
        <taxon>Lyophyllaceae</taxon>
        <taxon>Lyophyllum</taxon>
    </lineage>
</organism>